<dbReference type="EnsemblMetazoa" id="HelroT191777">
    <property type="protein sequence ID" value="HelroP191777"/>
    <property type="gene ID" value="HelroG191777"/>
</dbReference>
<dbReference type="InterPro" id="IPR002889">
    <property type="entry name" value="WSC_carb-bd"/>
</dbReference>
<dbReference type="Pfam" id="PF07645">
    <property type="entry name" value="EGF_CA"/>
    <property type="match status" value="1"/>
</dbReference>
<dbReference type="CDD" id="cd00054">
    <property type="entry name" value="EGF_CA"/>
    <property type="match status" value="1"/>
</dbReference>
<dbReference type="Gene3D" id="2.10.25.10">
    <property type="entry name" value="Laminin"/>
    <property type="match status" value="1"/>
</dbReference>
<dbReference type="PROSITE" id="PS01187">
    <property type="entry name" value="EGF_CA"/>
    <property type="match status" value="1"/>
</dbReference>
<dbReference type="KEGG" id="hro:HELRODRAFT_191777"/>
<dbReference type="OrthoDB" id="2019572at2759"/>
<dbReference type="PANTHER" id="PTHR45713">
    <property type="entry name" value="FTP DOMAIN-CONTAINING PROTEIN"/>
    <property type="match status" value="1"/>
</dbReference>
<dbReference type="PROSITE" id="PS00010">
    <property type="entry name" value="ASX_HYDROXYL"/>
    <property type="match status" value="1"/>
</dbReference>
<dbReference type="CTD" id="20212060"/>
<dbReference type="GO" id="GO:0005509">
    <property type="term" value="F:calcium ion binding"/>
    <property type="evidence" value="ECO:0007669"/>
    <property type="project" value="InterPro"/>
</dbReference>
<evidence type="ECO:0000313" key="6">
    <source>
        <dbReference type="EnsemblMetazoa" id="HelroP191777"/>
    </source>
</evidence>
<reference evidence="7" key="1">
    <citation type="submission" date="2012-12" db="EMBL/GenBank/DDBJ databases">
        <authorList>
            <person name="Hellsten U."/>
            <person name="Grimwood J."/>
            <person name="Chapman J.A."/>
            <person name="Shapiro H."/>
            <person name="Aerts A."/>
            <person name="Otillar R.P."/>
            <person name="Terry A.Y."/>
            <person name="Boore J.L."/>
            <person name="Simakov O."/>
            <person name="Marletaz F."/>
            <person name="Cho S.-J."/>
            <person name="Edsinger-Gonzales E."/>
            <person name="Havlak P."/>
            <person name="Kuo D.-H."/>
            <person name="Larsson T."/>
            <person name="Lv J."/>
            <person name="Arendt D."/>
            <person name="Savage R."/>
            <person name="Osoegawa K."/>
            <person name="de Jong P."/>
            <person name="Lindberg D.R."/>
            <person name="Seaver E.C."/>
            <person name="Weisblat D.A."/>
            <person name="Putnam N.H."/>
            <person name="Grigoriev I.V."/>
            <person name="Rokhsar D.S."/>
        </authorList>
    </citation>
    <scope>NUCLEOTIDE SEQUENCE</scope>
</reference>
<sequence>MTTLYMRVDIFSIQTGSWWMWFMHTKLNIILYNRDSCTNGCDYRMNKFIIGLTNTFDPQVNQSIRGKYDLCGQWPADVLFPGQPMRINCSDGNKFSRFVIVQQSLEAEQTDKFLAFSELEVYANDKFLQYENVALYKPAYLSSTLSKRYPNYCVDGKKDTYCQLAIESPPYPNWFVVDLVGAHQVQYTILYARADYYDIMDNFIVGLTNKFDPKINKTIRGQYDICGRWSTAASSSGQPMRVDCVNKNIYYRYVIIQQDVKITLPTNAMTFVELEVYGFENLATKFFGCFKSFQTITSFNDTSVGACLNICKRFNFQYSSVKEDRKCLCGDELELFPPTAACFSNFVYLAKPLALKPIYLGCYNDNSDRDLFFGSNLETLESCFQYCLQNNFTVAGFQYDSYCFCGFSFGKYNRNLESDCSGFSNSIYFFCETFGLNKSCSDIYHCSSQANLGPGMMCPSQICEPGWIGDSCNERDCSVNNGGCGIHECVLFEIESTTITGCICKTGYTKSHYNDDCLDLPNNITTKNNKCADGRICPVHPDPCLQKNASLDCQCSPGFERTNNVCSDINECLNDSNACNSATSACVNKVGSYGCMCFTGYYNKDLYTCEVYQEKKDVMIALVVVSIILLITIATSAAYFIIRKKKFAKPSRTNNIEANVIQTPRPKHQNADVDADYGTIEDVYDSTIANNYSYFGLTPVEDRPSIAVIHVVAYLKGVLPMRGRIFDWNPLEWDTGIPWNGIPVSHFDGNPIP</sequence>
<dbReference type="AlphaFoldDB" id="T1FTB3"/>
<name>T1FTB3_HELRO</name>
<reference evidence="6" key="3">
    <citation type="submission" date="2015-06" db="UniProtKB">
        <authorList>
            <consortium name="EnsemblMetazoa"/>
        </authorList>
    </citation>
    <scope>IDENTIFICATION</scope>
</reference>
<dbReference type="InterPro" id="IPR000742">
    <property type="entry name" value="EGF"/>
</dbReference>
<evidence type="ECO:0000256" key="1">
    <source>
        <dbReference type="ARBA" id="ARBA00022536"/>
    </source>
</evidence>
<evidence type="ECO:0000256" key="3">
    <source>
        <dbReference type="SAM" id="Phobius"/>
    </source>
</evidence>
<dbReference type="SUPFAM" id="SSF49785">
    <property type="entry name" value="Galactose-binding domain-like"/>
    <property type="match status" value="1"/>
</dbReference>
<dbReference type="InterPro" id="IPR008979">
    <property type="entry name" value="Galactose-bd-like_sf"/>
</dbReference>
<protein>
    <recommendedName>
        <fullName evidence="4">EGF-like domain-containing protein</fullName>
    </recommendedName>
</protein>
<dbReference type="RefSeq" id="XP_009017721.1">
    <property type="nucleotide sequence ID" value="XM_009019473.1"/>
</dbReference>
<dbReference type="InterPro" id="IPR051941">
    <property type="entry name" value="BG_Antigen-Binding_Lectin"/>
</dbReference>
<keyword evidence="1" id="KW-0245">EGF-like domain</keyword>
<keyword evidence="2" id="KW-1015">Disulfide bond</keyword>
<evidence type="ECO:0000259" key="4">
    <source>
        <dbReference type="PROSITE" id="PS01186"/>
    </source>
</evidence>
<feature type="transmembrane region" description="Helical" evidence="3">
    <location>
        <begin position="618"/>
        <end position="642"/>
    </location>
</feature>
<dbReference type="InParanoid" id="T1FTB3"/>
<dbReference type="SMART" id="SM00179">
    <property type="entry name" value="EGF_CA"/>
    <property type="match status" value="1"/>
</dbReference>
<feature type="domain" description="EGF-like" evidence="4">
    <location>
        <begin position="595"/>
        <end position="609"/>
    </location>
</feature>
<dbReference type="GeneID" id="20212060"/>
<dbReference type="EMBL" id="AMQM01004377">
    <property type="status" value="NOT_ANNOTATED_CDS"/>
    <property type="molecule type" value="Genomic_DNA"/>
</dbReference>
<dbReference type="STRING" id="6412.T1FTB3"/>
<dbReference type="EMBL" id="KB096502">
    <property type="protein sequence ID" value="ESO04452.1"/>
    <property type="molecule type" value="Genomic_DNA"/>
</dbReference>
<evidence type="ECO:0000313" key="7">
    <source>
        <dbReference type="Proteomes" id="UP000015101"/>
    </source>
</evidence>
<dbReference type="PROSITE" id="PS01186">
    <property type="entry name" value="EGF_2"/>
    <property type="match status" value="1"/>
</dbReference>
<keyword evidence="3" id="KW-0812">Transmembrane</keyword>
<dbReference type="PANTHER" id="PTHR45713:SF6">
    <property type="entry name" value="F5_8 TYPE C DOMAIN-CONTAINING PROTEIN"/>
    <property type="match status" value="1"/>
</dbReference>
<dbReference type="InterPro" id="IPR001881">
    <property type="entry name" value="EGF-like_Ca-bd_dom"/>
</dbReference>
<dbReference type="InterPro" id="IPR000152">
    <property type="entry name" value="EGF-type_Asp/Asn_hydroxyl_site"/>
</dbReference>
<proteinExistence type="predicted"/>
<evidence type="ECO:0000256" key="2">
    <source>
        <dbReference type="ARBA" id="ARBA00023157"/>
    </source>
</evidence>
<dbReference type="eggNOG" id="KOG4193">
    <property type="taxonomic scope" value="Eukaryota"/>
</dbReference>
<keyword evidence="3" id="KW-1133">Transmembrane helix</keyword>
<keyword evidence="7" id="KW-1185">Reference proteome</keyword>
<dbReference type="InterPro" id="IPR018097">
    <property type="entry name" value="EGF_Ca-bd_CS"/>
</dbReference>
<evidence type="ECO:0000313" key="5">
    <source>
        <dbReference type="EMBL" id="ESO04452.1"/>
    </source>
</evidence>
<dbReference type="InterPro" id="IPR049883">
    <property type="entry name" value="NOTCH1_EGF-like"/>
</dbReference>
<dbReference type="Proteomes" id="UP000015101">
    <property type="component" value="Unassembled WGS sequence"/>
</dbReference>
<reference evidence="5 7" key="2">
    <citation type="journal article" date="2013" name="Nature">
        <title>Insights into bilaterian evolution from three spiralian genomes.</title>
        <authorList>
            <person name="Simakov O."/>
            <person name="Marletaz F."/>
            <person name="Cho S.J."/>
            <person name="Edsinger-Gonzales E."/>
            <person name="Havlak P."/>
            <person name="Hellsten U."/>
            <person name="Kuo D.H."/>
            <person name="Larsson T."/>
            <person name="Lv J."/>
            <person name="Arendt D."/>
            <person name="Savage R."/>
            <person name="Osoegawa K."/>
            <person name="de Jong P."/>
            <person name="Grimwood J."/>
            <person name="Chapman J.A."/>
            <person name="Shapiro H."/>
            <person name="Aerts A."/>
            <person name="Otillar R.P."/>
            <person name="Terry A.Y."/>
            <person name="Boore J.L."/>
            <person name="Grigoriev I.V."/>
            <person name="Lindberg D.R."/>
            <person name="Seaver E.C."/>
            <person name="Weisblat D.A."/>
            <person name="Putnam N.H."/>
            <person name="Rokhsar D.S."/>
        </authorList>
    </citation>
    <scope>NUCLEOTIDE SEQUENCE</scope>
</reference>
<dbReference type="HOGENOM" id="CLU_017637_0_0_1"/>
<gene>
    <name evidence="6" type="primary">20212060</name>
    <name evidence="5" type="ORF">HELRODRAFT_191777</name>
</gene>
<keyword evidence="3" id="KW-0472">Membrane</keyword>
<accession>T1FTB3</accession>
<organism evidence="6 7">
    <name type="scientific">Helobdella robusta</name>
    <name type="common">Californian leech</name>
    <dbReference type="NCBI Taxonomy" id="6412"/>
    <lineage>
        <taxon>Eukaryota</taxon>
        <taxon>Metazoa</taxon>
        <taxon>Spiralia</taxon>
        <taxon>Lophotrochozoa</taxon>
        <taxon>Annelida</taxon>
        <taxon>Clitellata</taxon>
        <taxon>Hirudinea</taxon>
        <taxon>Rhynchobdellida</taxon>
        <taxon>Glossiphoniidae</taxon>
        <taxon>Helobdella</taxon>
    </lineage>
</organism>
<dbReference type="Pfam" id="PF01822">
    <property type="entry name" value="WSC"/>
    <property type="match status" value="1"/>
</dbReference>
<dbReference type="Gene3D" id="2.60.120.260">
    <property type="entry name" value="Galactose-binding domain-like"/>
    <property type="match status" value="2"/>
</dbReference>